<dbReference type="Proteomes" id="UP000313359">
    <property type="component" value="Unassembled WGS sequence"/>
</dbReference>
<dbReference type="AlphaFoldDB" id="A0A5C2SN64"/>
<sequence length="190" mass="21597">MSRGLPHSLKHLATRRASPEARTLVLNIIKQNGALSVQDLYKHTQREQSLTQEGSSSDADSDGIIPSMRYLKKVVLPDLQQRGELDKVHAKEQLSEEAIDKLKSHMTTKSSRKHATLPSHVEYWRWQIATPKPQPQPVVEKKPFGTEVGVGENWAHLNKRRQRAREEKVSRDVDWLKELALARKQATASS</sequence>
<evidence type="ECO:0000313" key="1">
    <source>
        <dbReference type="EMBL" id="RPD65243.1"/>
    </source>
</evidence>
<dbReference type="OrthoDB" id="2587968at2759"/>
<dbReference type="EMBL" id="ML122252">
    <property type="protein sequence ID" value="RPD65243.1"/>
    <property type="molecule type" value="Genomic_DNA"/>
</dbReference>
<evidence type="ECO:0000313" key="2">
    <source>
        <dbReference type="Proteomes" id="UP000313359"/>
    </source>
</evidence>
<reference evidence="1" key="1">
    <citation type="journal article" date="2018" name="Genome Biol. Evol.">
        <title>Genomics and development of Lentinus tigrinus, a white-rot wood-decaying mushroom with dimorphic fruiting bodies.</title>
        <authorList>
            <person name="Wu B."/>
            <person name="Xu Z."/>
            <person name="Knudson A."/>
            <person name="Carlson A."/>
            <person name="Chen N."/>
            <person name="Kovaka S."/>
            <person name="LaButti K."/>
            <person name="Lipzen A."/>
            <person name="Pennachio C."/>
            <person name="Riley R."/>
            <person name="Schakwitz W."/>
            <person name="Umezawa K."/>
            <person name="Ohm R.A."/>
            <person name="Grigoriev I.V."/>
            <person name="Nagy L.G."/>
            <person name="Gibbons J."/>
            <person name="Hibbett D."/>
        </authorList>
    </citation>
    <scope>NUCLEOTIDE SEQUENCE [LARGE SCALE GENOMIC DNA]</scope>
    <source>
        <strain evidence="1">ALCF2SS1-6</strain>
    </source>
</reference>
<gene>
    <name evidence="1" type="ORF">L227DRAFT_539960</name>
</gene>
<organism evidence="1 2">
    <name type="scientific">Lentinus tigrinus ALCF2SS1-6</name>
    <dbReference type="NCBI Taxonomy" id="1328759"/>
    <lineage>
        <taxon>Eukaryota</taxon>
        <taxon>Fungi</taxon>
        <taxon>Dikarya</taxon>
        <taxon>Basidiomycota</taxon>
        <taxon>Agaricomycotina</taxon>
        <taxon>Agaricomycetes</taxon>
        <taxon>Polyporales</taxon>
        <taxon>Polyporaceae</taxon>
        <taxon>Lentinus</taxon>
    </lineage>
</organism>
<dbReference type="STRING" id="1328759.A0A5C2SN64"/>
<keyword evidence="2" id="KW-1185">Reference proteome</keyword>
<proteinExistence type="predicted"/>
<protein>
    <submittedName>
        <fullName evidence="1">Uncharacterized protein</fullName>
    </submittedName>
</protein>
<accession>A0A5C2SN64</accession>
<name>A0A5C2SN64_9APHY</name>